<proteinExistence type="predicted"/>
<protein>
    <recommendedName>
        <fullName evidence="2">DUF7136 domain-containing protein</fullName>
    </recommendedName>
</protein>
<organism evidence="3 4">
    <name type="scientific">Neonectria punicea</name>
    <dbReference type="NCBI Taxonomy" id="979145"/>
    <lineage>
        <taxon>Eukaryota</taxon>
        <taxon>Fungi</taxon>
        <taxon>Dikarya</taxon>
        <taxon>Ascomycota</taxon>
        <taxon>Pezizomycotina</taxon>
        <taxon>Sordariomycetes</taxon>
        <taxon>Hypocreomycetidae</taxon>
        <taxon>Hypocreales</taxon>
        <taxon>Nectriaceae</taxon>
        <taxon>Neonectria</taxon>
    </lineage>
</organism>
<dbReference type="EMBL" id="JAZAVJ010000072">
    <property type="protein sequence ID" value="KAK7416177.1"/>
    <property type="molecule type" value="Genomic_DNA"/>
</dbReference>
<reference evidence="3 4" key="1">
    <citation type="journal article" date="2025" name="Microbiol. Resour. Announc.">
        <title>Draft genome sequences for Neonectria magnoliae and Neonectria punicea, canker pathogens of Liriodendron tulipifera and Acer saccharum in West Virginia.</title>
        <authorList>
            <person name="Petronek H.M."/>
            <person name="Kasson M.T."/>
            <person name="Metheny A.M."/>
            <person name="Stauder C.M."/>
            <person name="Lovett B."/>
            <person name="Lynch S.C."/>
            <person name="Garnas J.R."/>
            <person name="Kasson L.R."/>
            <person name="Stajich J.E."/>
        </authorList>
    </citation>
    <scope>NUCLEOTIDE SEQUENCE [LARGE SCALE GENOMIC DNA]</scope>
    <source>
        <strain evidence="3 4">NRRL 64653</strain>
    </source>
</reference>
<feature type="signal peptide" evidence="1">
    <location>
        <begin position="1"/>
        <end position="19"/>
    </location>
</feature>
<keyword evidence="1" id="KW-0732">Signal</keyword>
<accession>A0ABR1H5K3</accession>
<evidence type="ECO:0000313" key="3">
    <source>
        <dbReference type="EMBL" id="KAK7416177.1"/>
    </source>
</evidence>
<evidence type="ECO:0000259" key="2">
    <source>
        <dbReference type="Pfam" id="PF23584"/>
    </source>
</evidence>
<feature type="chain" id="PRO_5047128146" description="DUF7136 domain-containing protein" evidence="1">
    <location>
        <begin position="20"/>
        <end position="194"/>
    </location>
</feature>
<dbReference type="Proteomes" id="UP001498476">
    <property type="component" value="Unassembled WGS sequence"/>
</dbReference>
<keyword evidence="4" id="KW-1185">Reference proteome</keyword>
<gene>
    <name evidence="3" type="ORF">QQX98_005374</name>
</gene>
<evidence type="ECO:0000313" key="4">
    <source>
        <dbReference type="Proteomes" id="UP001498476"/>
    </source>
</evidence>
<name>A0ABR1H5K3_9HYPO</name>
<sequence length="194" mass="21461">MLGLSSALLILSLALLVTAELLANATELDLVFPRSDGRYAETDQGLPVLVALQHPDLAYHYGWGFRWTIYLKKYNNQAASGSVGAVIRNDTRWDANSTRLKVGFTGHLAPGEYSFEWVFGMGPWCKYLPGSAEYEYNPGLSEGSFDFIVEQGAPTPTFTGTCPTPVGAVSFAGLTTWHGFRVLRRSTRSRRRDF</sequence>
<dbReference type="InterPro" id="IPR055560">
    <property type="entry name" value="DUF7136"/>
</dbReference>
<dbReference type="Pfam" id="PF23584">
    <property type="entry name" value="DUF7136"/>
    <property type="match status" value="1"/>
</dbReference>
<evidence type="ECO:0000256" key="1">
    <source>
        <dbReference type="SAM" id="SignalP"/>
    </source>
</evidence>
<feature type="domain" description="DUF7136" evidence="2">
    <location>
        <begin position="24"/>
        <end position="165"/>
    </location>
</feature>
<comment type="caution">
    <text evidence="3">The sequence shown here is derived from an EMBL/GenBank/DDBJ whole genome shotgun (WGS) entry which is preliminary data.</text>
</comment>